<name>A0A1G8DEY8_9ACTN</name>
<sequence length="169" mass="18467">MRRDSIVQTWQVEVTLISRAPLAEEHRDRITTALSGPVIIADDNRNGTMSITFRVRAESRDRAVFEASSALTDAARQTLGDILPFLGISAGRDGGTASELAPSLVGYIEISTLLGVSRQRARELAEKHGLFPAPVARLATGPVFTLESVQEFLSKWERKGGRPPKKRVS</sequence>
<proteinExistence type="predicted"/>
<dbReference type="EMBL" id="FNCN01000018">
    <property type="protein sequence ID" value="SDH56287.1"/>
    <property type="molecule type" value="Genomic_DNA"/>
</dbReference>
<evidence type="ECO:0008006" key="3">
    <source>
        <dbReference type="Google" id="ProtNLM"/>
    </source>
</evidence>
<organism evidence="1 2">
    <name type="scientific">Sinosporangium album</name>
    <dbReference type="NCBI Taxonomy" id="504805"/>
    <lineage>
        <taxon>Bacteria</taxon>
        <taxon>Bacillati</taxon>
        <taxon>Actinomycetota</taxon>
        <taxon>Actinomycetes</taxon>
        <taxon>Streptosporangiales</taxon>
        <taxon>Streptosporangiaceae</taxon>
        <taxon>Sinosporangium</taxon>
    </lineage>
</organism>
<protein>
    <recommendedName>
        <fullName evidence="3">Helix-turn-helix domain-containing protein</fullName>
    </recommendedName>
</protein>
<accession>A0A1G8DEY8</accession>
<dbReference type="AlphaFoldDB" id="A0A1G8DEY8"/>
<evidence type="ECO:0000313" key="2">
    <source>
        <dbReference type="Proteomes" id="UP000198923"/>
    </source>
</evidence>
<reference evidence="1 2" key="1">
    <citation type="submission" date="2016-10" db="EMBL/GenBank/DDBJ databases">
        <authorList>
            <person name="de Groot N.N."/>
        </authorList>
    </citation>
    <scope>NUCLEOTIDE SEQUENCE [LARGE SCALE GENOMIC DNA]</scope>
    <source>
        <strain evidence="1 2">CPCC 201354</strain>
    </source>
</reference>
<evidence type="ECO:0000313" key="1">
    <source>
        <dbReference type="EMBL" id="SDH56287.1"/>
    </source>
</evidence>
<gene>
    <name evidence="1" type="ORF">SAMN05421505_11830</name>
</gene>
<keyword evidence="2" id="KW-1185">Reference proteome</keyword>
<dbReference type="Proteomes" id="UP000198923">
    <property type="component" value="Unassembled WGS sequence"/>
</dbReference>